<evidence type="ECO:0000313" key="2">
    <source>
        <dbReference type="Proteomes" id="UP001497522"/>
    </source>
</evidence>
<keyword evidence="2" id="KW-1185">Reference proteome</keyword>
<sequence length="166" mass="18946">MLQVRHGPETNVEVLSLTVVNLLQKMSSGDLVQEASTSWKDTRANGESDWMPEQDQMIVTKEDDAYTSNFDAGTDSSEYYDLESNQLKQIDCEDEFGDVELEELVSSEGLQEILRLELQDQVDGFMVEEVTDADDYVDWIRWVSNVEQGRQAMYESTHDIPVPLLL</sequence>
<evidence type="ECO:0000313" key="1">
    <source>
        <dbReference type="EMBL" id="CAK9858811.1"/>
    </source>
</evidence>
<name>A0ABP1A8D7_9BRYO</name>
<reference evidence="1 2" key="1">
    <citation type="submission" date="2024-03" db="EMBL/GenBank/DDBJ databases">
        <authorList>
            <consortium name="ELIXIR-Norway"/>
            <consortium name="Elixir Norway"/>
        </authorList>
    </citation>
    <scope>NUCLEOTIDE SEQUENCE [LARGE SCALE GENOMIC DNA]</scope>
</reference>
<dbReference type="Proteomes" id="UP001497522">
    <property type="component" value="Chromosome 1"/>
</dbReference>
<gene>
    <name evidence="1" type="ORF">CSSPJE1EN2_LOCUS1806</name>
</gene>
<dbReference type="EMBL" id="OZ023702">
    <property type="protein sequence ID" value="CAK9858811.1"/>
    <property type="molecule type" value="Genomic_DNA"/>
</dbReference>
<organism evidence="1 2">
    <name type="scientific">Sphagnum jensenii</name>
    <dbReference type="NCBI Taxonomy" id="128206"/>
    <lineage>
        <taxon>Eukaryota</taxon>
        <taxon>Viridiplantae</taxon>
        <taxon>Streptophyta</taxon>
        <taxon>Embryophyta</taxon>
        <taxon>Bryophyta</taxon>
        <taxon>Sphagnophytina</taxon>
        <taxon>Sphagnopsida</taxon>
        <taxon>Sphagnales</taxon>
        <taxon>Sphagnaceae</taxon>
        <taxon>Sphagnum</taxon>
    </lineage>
</organism>
<protein>
    <submittedName>
        <fullName evidence="1">Uncharacterized protein</fullName>
    </submittedName>
</protein>
<accession>A0ABP1A8D7</accession>
<proteinExistence type="predicted"/>